<evidence type="ECO:0000256" key="1">
    <source>
        <dbReference type="SAM" id="MobiDB-lite"/>
    </source>
</evidence>
<dbReference type="Proteomes" id="UP000095280">
    <property type="component" value="Unplaced"/>
</dbReference>
<proteinExistence type="predicted"/>
<name>A0A1I8FK68_9PLAT</name>
<evidence type="ECO:0000313" key="2">
    <source>
        <dbReference type="Proteomes" id="UP000095280"/>
    </source>
</evidence>
<reference evidence="3" key="1">
    <citation type="submission" date="2016-11" db="UniProtKB">
        <authorList>
            <consortium name="WormBaseParasite"/>
        </authorList>
    </citation>
    <scope>IDENTIFICATION</scope>
</reference>
<keyword evidence="2" id="KW-1185">Reference proteome</keyword>
<evidence type="ECO:0000313" key="3">
    <source>
        <dbReference type="WBParaSite" id="maker-unitig_38346-snap-gene-0.1-mRNA-1"/>
    </source>
</evidence>
<sequence>MRLESEFGNQLLPGDPTDQKTSRDQKRDIRELGTA</sequence>
<feature type="region of interest" description="Disordered" evidence="1">
    <location>
        <begin position="1"/>
        <end position="35"/>
    </location>
</feature>
<accession>A0A1I8FK68</accession>
<organism evidence="2 3">
    <name type="scientific">Macrostomum lignano</name>
    <dbReference type="NCBI Taxonomy" id="282301"/>
    <lineage>
        <taxon>Eukaryota</taxon>
        <taxon>Metazoa</taxon>
        <taxon>Spiralia</taxon>
        <taxon>Lophotrochozoa</taxon>
        <taxon>Platyhelminthes</taxon>
        <taxon>Rhabditophora</taxon>
        <taxon>Macrostomorpha</taxon>
        <taxon>Macrostomida</taxon>
        <taxon>Macrostomidae</taxon>
        <taxon>Macrostomum</taxon>
    </lineage>
</organism>
<feature type="compositionally biased region" description="Basic and acidic residues" evidence="1">
    <location>
        <begin position="17"/>
        <end position="35"/>
    </location>
</feature>
<dbReference type="WBParaSite" id="maker-unitig_38346-snap-gene-0.1-mRNA-1">
    <property type="protein sequence ID" value="maker-unitig_38346-snap-gene-0.1-mRNA-1"/>
    <property type="gene ID" value="maker-unitig_38346-snap-gene-0.1"/>
</dbReference>
<dbReference type="AlphaFoldDB" id="A0A1I8FK68"/>
<protein>
    <submittedName>
        <fullName evidence="3">Transcriptional regulator</fullName>
    </submittedName>
</protein>